<dbReference type="InterPro" id="IPR007829">
    <property type="entry name" value="TM2"/>
</dbReference>
<dbReference type="InterPro" id="IPR050932">
    <property type="entry name" value="TM2D1-3-like"/>
</dbReference>
<evidence type="ECO:0000256" key="3">
    <source>
        <dbReference type="ARBA" id="ARBA00022692"/>
    </source>
</evidence>
<name>A0A058ZC93_FONAL</name>
<evidence type="ECO:0000256" key="7">
    <source>
        <dbReference type="ARBA" id="ARBA00023180"/>
    </source>
</evidence>
<keyword evidence="12" id="KW-1185">Reference proteome</keyword>
<dbReference type="PANTHER" id="PTHR21016:SF1">
    <property type="entry name" value="TM2 DOMAIN-CONTAINING PROTEIN 1"/>
    <property type="match status" value="1"/>
</dbReference>
<evidence type="ECO:0000256" key="4">
    <source>
        <dbReference type="ARBA" id="ARBA00022729"/>
    </source>
</evidence>
<reference evidence="11" key="1">
    <citation type="submission" date="2013-04" db="EMBL/GenBank/DDBJ databases">
        <title>The Genome Sequence of Fonticula alba ATCC 38817.</title>
        <authorList>
            <consortium name="The Broad Institute Genomics Platform"/>
            <person name="Russ C."/>
            <person name="Cuomo C."/>
            <person name="Burger G."/>
            <person name="Gray M.W."/>
            <person name="Holland P.W.H."/>
            <person name="King N."/>
            <person name="Lang F.B.F."/>
            <person name="Roger A.J."/>
            <person name="Ruiz-Trillo I."/>
            <person name="Brown M."/>
            <person name="Walker B."/>
            <person name="Young S."/>
            <person name="Zeng Q."/>
            <person name="Gargeya S."/>
            <person name="Fitzgerald M."/>
            <person name="Haas B."/>
            <person name="Abouelleil A."/>
            <person name="Allen A.W."/>
            <person name="Alvarado L."/>
            <person name="Arachchi H.M."/>
            <person name="Berlin A.M."/>
            <person name="Chapman S.B."/>
            <person name="Gainer-Dewar J."/>
            <person name="Goldberg J."/>
            <person name="Griggs A."/>
            <person name="Gujja S."/>
            <person name="Hansen M."/>
            <person name="Howarth C."/>
            <person name="Imamovic A."/>
            <person name="Ireland A."/>
            <person name="Larimer J."/>
            <person name="McCowan C."/>
            <person name="Murphy C."/>
            <person name="Pearson M."/>
            <person name="Poon T.W."/>
            <person name="Priest M."/>
            <person name="Roberts A."/>
            <person name="Saif S."/>
            <person name="Shea T."/>
            <person name="Sisk P."/>
            <person name="Sykes S."/>
            <person name="Wortman J."/>
            <person name="Nusbaum C."/>
            <person name="Birren B."/>
        </authorList>
    </citation>
    <scope>NUCLEOTIDE SEQUENCE [LARGE SCALE GENOMIC DNA]</scope>
    <source>
        <strain evidence="11">ATCC 38817</strain>
    </source>
</reference>
<organism evidence="11">
    <name type="scientific">Fonticula alba</name>
    <name type="common">Slime mold</name>
    <dbReference type="NCBI Taxonomy" id="691883"/>
    <lineage>
        <taxon>Eukaryota</taxon>
        <taxon>Rotosphaerida</taxon>
        <taxon>Fonticulaceae</taxon>
        <taxon>Fonticula</taxon>
    </lineage>
</organism>
<evidence type="ECO:0000256" key="9">
    <source>
        <dbReference type="SAM" id="SignalP"/>
    </source>
</evidence>
<dbReference type="OrthoDB" id="5804096at2759"/>
<keyword evidence="3 8" id="KW-0812">Transmembrane</keyword>
<dbReference type="Proteomes" id="UP000030693">
    <property type="component" value="Unassembled WGS sequence"/>
</dbReference>
<accession>A0A058ZC93</accession>
<evidence type="ECO:0000256" key="2">
    <source>
        <dbReference type="ARBA" id="ARBA00008284"/>
    </source>
</evidence>
<feature type="transmembrane region" description="Helical" evidence="8">
    <location>
        <begin position="131"/>
        <end position="148"/>
    </location>
</feature>
<gene>
    <name evidence="11" type="ORF">H696_02493</name>
</gene>
<dbReference type="Pfam" id="PF05154">
    <property type="entry name" value="TM2"/>
    <property type="match status" value="1"/>
</dbReference>
<comment type="similarity">
    <text evidence="2">Belongs to the TM2 family.</text>
</comment>
<dbReference type="EMBL" id="KB932203">
    <property type="protein sequence ID" value="KCV71553.1"/>
    <property type="molecule type" value="Genomic_DNA"/>
</dbReference>
<dbReference type="GO" id="GO:0016020">
    <property type="term" value="C:membrane"/>
    <property type="evidence" value="ECO:0007669"/>
    <property type="project" value="UniProtKB-SubCell"/>
</dbReference>
<dbReference type="PANTHER" id="PTHR21016">
    <property type="entry name" value="BETA-AMYLOID BINDING PROTEIN-RELATED"/>
    <property type="match status" value="1"/>
</dbReference>
<dbReference type="GeneID" id="20527218"/>
<feature type="transmembrane region" description="Helical" evidence="8">
    <location>
        <begin position="160"/>
        <end position="180"/>
    </location>
</feature>
<evidence type="ECO:0000256" key="1">
    <source>
        <dbReference type="ARBA" id="ARBA00004141"/>
    </source>
</evidence>
<dbReference type="AlphaFoldDB" id="A0A058ZC93"/>
<feature type="chain" id="PRO_5001566462" description="TM2 domain-containing protein" evidence="9">
    <location>
        <begin position="26"/>
        <end position="332"/>
    </location>
</feature>
<sequence length="332" mass="34836">MLICRKPLLAALLLGAVLLAAAARARPDATHAATPWASATQYDGDLVKRGRVQPTTPLLRLDLDTRVHSAGSTPECSRLNLGQFFCDDFEATCSPAGIRKVHCTALDGVTCSGPRTFSLESPCQLNGPSNYRFSTAVILSLTFGWLGVDRFYLGYNFYGMVKLLTFGGMGLLWLADFIWISSQALGPANGEPYRVLTYGPRTRPLLVTSTPVPTLGERLATGGSLMQSAWSPAATSALPPASADTSPAVVAGGQDPAPAAGDLAAAEAEYLGPSAASLAGILAGLADTPDLTTVARASLPGGSGQLPREAVFQFDSRRRGTKTRTFVFDGDL</sequence>
<evidence type="ECO:0000256" key="6">
    <source>
        <dbReference type="ARBA" id="ARBA00023136"/>
    </source>
</evidence>
<protein>
    <recommendedName>
        <fullName evidence="10">TM2 domain-containing protein</fullName>
    </recommendedName>
</protein>
<evidence type="ECO:0000259" key="10">
    <source>
        <dbReference type="Pfam" id="PF05154"/>
    </source>
</evidence>
<evidence type="ECO:0000313" key="12">
    <source>
        <dbReference type="Proteomes" id="UP000030693"/>
    </source>
</evidence>
<keyword evidence="6 8" id="KW-0472">Membrane</keyword>
<feature type="domain" description="TM2" evidence="10">
    <location>
        <begin position="131"/>
        <end position="178"/>
    </location>
</feature>
<dbReference type="eggNOG" id="KOG4272">
    <property type="taxonomic scope" value="Eukaryota"/>
</dbReference>
<feature type="signal peptide" evidence="9">
    <location>
        <begin position="1"/>
        <end position="25"/>
    </location>
</feature>
<evidence type="ECO:0000313" key="11">
    <source>
        <dbReference type="EMBL" id="KCV71553.1"/>
    </source>
</evidence>
<keyword evidence="7" id="KW-0325">Glycoprotein</keyword>
<dbReference type="RefSeq" id="XP_009494676.1">
    <property type="nucleotide sequence ID" value="XM_009496401.1"/>
</dbReference>
<comment type="subcellular location">
    <subcellularLocation>
        <location evidence="1">Membrane</location>
        <topology evidence="1">Multi-pass membrane protein</topology>
    </subcellularLocation>
</comment>
<evidence type="ECO:0000256" key="5">
    <source>
        <dbReference type="ARBA" id="ARBA00022989"/>
    </source>
</evidence>
<keyword evidence="5 8" id="KW-1133">Transmembrane helix</keyword>
<keyword evidence="4 9" id="KW-0732">Signal</keyword>
<dbReference type="STRING" id="691883.A0A058ZC93"/>
<proteinExistence type="inferred from homology"/>
<evidence type="ECO:0000256" key="8">
    <source>
        <dbReference type="SAM" id="Phobius"/>
    </source>
</evidence>